<protein>
    <submittedName>
        <fullName evidence="2">Uncharacterized protein</fullName>
    </submittedName>
</protein>
<gene>
    <name evidence="3" type="ORF">DFH05DRAFT_1531306</name>
    <name evidence="2" type="ORF">DFH05DRAFT_1531391</name>
</gene>
<feature type="compositionally biased region" description="Basic and acidic residues" evidence="1">
    <location>
        <begin position="94"/>
        <end position="114"/>
    </location>
</feature>
<organism evidence="2 4">
    <name type="scientific">Lentinula detonsa</name>
    <dbReference type="NCBI Taxonomy" id="2804962"/>
    <lineage>
        <taxon>Eukaryota</taxon>
        <taxon>Fungi</taxon>
        <taxon>Dikarya</taxon>
        <taxon>Basidiomycota</taxon>
        <taxon>Agaricomycotina</taxon>
        <taxon>Agaricomycetes</taxon>
        <taxon>Agaricomycetidae</taxon>
        <taxon>Agaricales</taxon>
        <taxon>Marasmiineae</taxon>
        <taxon>Omphalotaceae</taxon>
        <taxon>Lentinula</taxon>
    </lineage>
</organism>
<feature type="region of interest" description="Disordered" evidence="1">
    <location>
        <begin position="29"/>
        <end position="164"/>
    </location>
</feature>
<dbReference type="EMBL" id="JANVFU010000033">
    <property type="protein sequence ID" value="KAJ3738451.1"/>
    <property type="molecule type" value="Genomic_DNA"/>
</dbReference>
<evidence type="ECO:0000313" key="2">
    <source>
        <dbReference type="EMBL" id="KAJ3738451.1"/>
    </source>
</evidence>
<proteinExistence type="predicted"/>
<sequence length="300" mass="33361">MSSPIKMTSSQLAAQLVQMQAQLAIVQENERLDNERRAQKAAEEHLKREAEERRKQEEKQAEEKKQRAQEAKAAKAAKKKLEALETQRAQALAEARKGKAREVEPSPKRTRDDWSDPLDPPYSNGEEKESEDDDGHVSGPRAPKKKKRKVGKAQPSASTSSARAPCERCVERGLECRPQAISNSVSYLYYTWNELSVGVAVSDKVLTVVDSELVTVYSELIVALTKGVAVMNSELFICEKEFRAKFRKFGGRRDDPEYQEPSLGSARRLLNSPSLPSHLPIFAMDQPAPATVSHTGASAM</sequence>
<evidence type="ECO:0000256" key="1">
    <source>
        <dbReference type="SAM" id="MobiDB-lite"/>
    </source>
</evidence>
<dbReference type="Proteomes" id="UP001142393">
    <property type="component" value="Unassembled WGS sequence"/>
</dbReference>
<evidence type="ECO:0000313" key="3">
    <source>
        <dbReference type="EMBL" id="KAJ3738527.1"/>
    </source>
</evidence>
<evidence type="ECO:0000313" key="4">
    <source>
        <dbReference type="Proteomes" id="UP001142393"/>
    </source>
</evidence>
<reference evidence="2 4" key="2">
    <citation type="journal article" date="2023" name="Proc. Natl. Acad. Sci. U.S.A.">
        <title>A global phylogenomic analysis of the shiitake genus Lentinula.</title>
        <authorList>
            <person name="Sierra-Patev S."/>
            <person name="Min B."/>
            <person name="Naranjo-Ortiz M."/>
            <person name="Looney B."/>
            <person name="Konkel Z."/>
            <person name="Slot J.C."/>
            <person name="Sakamoto Y."/>
            <person name="Steenwyk J.L."/>
            <person name="Rokas A."/>
            <person name="Carro J."/>
            <person name="Camarero S."/>
            <person name="Ferreira P."/>
            <person name="Molpeceres G."/>
            <person name="Ruiz-Duenas F.J."/>
            <person name="Serrano A."/>
            <person name="Henrissat B."/>
            <person name="Drula E."/>
            <person name="Hughes K.W."/>
            <person name="Mata J.L."/>
            <person name="Ishikawa N.K."/>
            <person name="Vargas-Isla R."/>
            <person name="Ushijima S."/>
            <person name="Smith C.A."/>
            <person name="Donoghue J."/>
            <person name="Ahrendt S."/>
            <person name="Andreopoulos W."/>
            <person name="He G."/>
            <person name="LaButti K."/>
            <person name="Lipzen A."/>
            <person name="Ng V."/>
            <person name="Riley R."/>
            <person name="Sandor L."/>
            <person name="Barry K."/>
            <person name="Martinez A.T."/>
            <person name="Xiao Y."/>
            <person name="Gibbons J.G."/>
            <person name="Terashima K."/>
            <person name="Grigoriev I.V."/>
            <person name="Hibbett D."/>
        </authorList>
    </citation>
    <scope>NUCLEOTIDE SEQUENCE [LARGE SCALE GENOMIC DNA]</scope>
    <source>
        <strain evidence="2 4">TFB7810</strain>
    </source>
</reference>
<accession>A0A9W8NPQ6</accession>
<feature type="compositionally biased region" description="Basic and acidic residues" evidence="1">
    <location>
        <begin position="29"/>
        <end position="85"/>
    </location>
</feature>
<dbReference type="EMBL" id="JANVFU010000028">
    <property type="protein sequence ID" value="KAJ3738527.1"/>
    <property type="molecule type" value="Genomic_DNA"/>
</dbReference>
<name>A0A9W8NPQ6_9AGAR</name>
<keyword evidence="4" id="KW-1185">Reference proteome</keyword>
<reference evidence="2" key="1">
    <citation type="submission" date="2022-08" db="EMBL/GenBank/DDBJ databases">
        <authorList>
            <consortium name="DOE Joint Genome Institute"/>
            <person name="Min B."/>
            <person name="Sierra-Patev S."/>
            <person name="Naranjo-Ortiz M."/>
            <person name="Looney B."/>
            <person name="Konkel Z."/>
            <person name="Slot J.C."/>
            <person name="Sakamoto Y."/>
            <person name="Steenwyk J.L."/>
            <person name="Rokas A."/>
            <person name="Carro J."/>
            <person name="Camarero S."/>
            <person name="Ferreira P."/>
            <person name="Molpeceres G."/>
            <person name="Ruiz-duenas F.J."/>
            <person name="Serrano A."/>
            <person name="Henrissat B."/>
            <person name="Drula E."/>
            <person name="Hughes K.W."/>
            <person name="Mata J.L."/>
            <person name="Ishikawa N.K."/>
            <person name="Vargas-Isla R."/>
            <person name="Ushijima S."/>
            <person name="Smith C.A."/>
            <person name="Ahrendt S."/>
            <person name="Andreopoulos W."/>
            <person name="He G."/>
            <person name="LaButti K."/>
            <person name="Lipzen A."/>
            <person name="Ng V."/>
            <person name="Riley R."/>
            <person name="Sandor L."/>
            <person name="Barry K."/>
            <person name="Martinez A.T."/>
            <person name="Xiao Y."/>
            <person name="Gibbons J.G."/>
            <person name="Terashima K."/>
            <person name="Hibbett D.S."/>
            <person name="Grigoriev I.V."/>
        </authorList>
    </citation>
    <scope>NUCLEOTIDE SEQUENCE</scope>
    <source>
        <strain evidence="2">TFB7810</strain>
    </source>
</reference>
<comment type="caution">
    <text evidence="2">The sequence shown here is derived from an EMBL/GenBank/DDBJ whole genome shotgun (WGS) entry which is preliminary data.</text>
</comment>
<dbReference type="AlphaFoldDB" id="A0A9W8NPQ6"/>
<feature type="compositionally biased region" description="Basic residues" evidence="1">
    <location>
        <begin position="142"/>
        <end position="151"/>
    </location>
</feature>